<evidence type="ECO:0000313" key="3">
    <source>
        <dbReference type="Proteomes" id="UP000482209"/>
    </source>
</evidence>
<dbReference type="InterPro" id="IPR035069">
    <property type="entry name" value="TTHA1013/TTHA0281-like"/>
</dbReference>
<organism evidence="2 3">
    <name type="scientific">Velocimicrobium porci</name>
    <dbReference type="NCBI Taxonomy" id="2606634"/>
    <lineage>
        <taxon>Bacteria</taxon>
        <taxon>Bacillati</taxon>
        <taxon>Bacillota</taxon>
        <taxon>Clostridia</taxon>
        <taxon>Lachnospirales</taxon>
        <taxon>Lachnospiraceae</taxon>
        <taxon>Velocimicrobium</taxon>
    </lineage>
</organism>
<protein>
    <submittedName>
        <fullName evidence="2">HicB family protein</fullName>
    </submittedName>
</protein>
<dbReference type="InterPro" id="IPR031807">
    <property type="entry name" value="HicB-like"/>
</dbReference>
<evidence type="ECO:0000259" key="1">
    <source>
        <dbReference type="Pfam" id="PF15919"/>
    </source>
</evidence>
<evidence type="ECO:0000313" key="2">
    <source>
        <dbReference type="EMBL" id="MSS64906.1"/>
    </source>
</evidence>
<feature type="domain" description="HicB-like antitoxin of toxin-antitoxin system" evidence="1">
    <location>
        <begin position="5"/>
        <end position="99"/>
    </location>
</feature>
<dbReference type="Proteomes" id="UP000482209">
    <property type="component" value="Unassembled WGS sequence"/>
</dbReference>
<dbReference type="RefSeq" id="WP_154520273.1">
    <property type="nucleotide sequence ID" value="NZ_VUMT01000037.1"/>
</dbReference>
<name>A0A6L5Y183_9FIRM</name>
<sequence length="142" mass="15412">MLSMYPACFYREDDGYSVIFPDLNYLATQGDTLEDAMEMAVECLAAHLHSCKADGEAVPAPSSLTDIDPVAVSKEVSPDEPVGEAFVNIVSVDVEAYAKAHFEKSVRKTLTIPAWLNTAALEQGINFSQTLQEALLSKVQAK</sequence>
<dbReference type="Gene3D" id="3.30.160.250">
    <property type="match status" value="1"/>
</dbReference>
<gene>
    <name evidence="2" type="ORF">FYJ58_13685</name>
</gene>
<reference evidence="2 3" key="1">
    <citation type="submission" date="2019-08" db="EMBL/GenBank/DDBJ databases">
        <title>In-depth cultivation of the pig gut microbiome towards novel bacterial diversity and tailored functional studies.</title>
        <authorList>
            <person name="Wylensek D."/>
            <person name="Hitch T.C.A."/>
            <person name="Clavel T."/>
        </authorList>
    </citation>
    <scope>NUCLEOTIDE SEQUENCE [LARGE SCALE GENOMIC DNA]</scope>
    <source>
        <strain evidence="2 3">WCA-693-APC-MOT-I</strain>
    </source>
</reference>
<keyword evidence="3" id="KW-1185">Reference proteome</keyword>
<dbReference type="AlphaFoldDB" id="A0A6L5Y183"/>
<proteinExistence type="predicted"/>
<comment type="caution">
    <text evidence="2">The sequence shown here is derived from an EMBL/GenBank/DDBJ whole genome shotgun (WGS) entry which is preliminary data.</text>
</comment>
<dbReference type="SUPFAM" id="SSF143100">
    <property type="entry name" value="TTHA1013/TTHA0281-like"/>
    <property type="match status" value="1"/>
</dbReference>
<accession>A0A6L5Y183</accession>
<dbReference type="EMBL" id="VUMT01000037">
    <property type="protein sequence ID" value="MSS64906.1"/>
    <property type="molecule type" value="Genomic_DNA"/>
</dbReference>
<dbReference type="Pfam" id="PF15919">
    <property type="entry name" value="HicB_lk_antitox"/>
    <property type="match status" value="1"/>
</dbReference>